<protein>
    <submittedName>
        <fullName evidence="4">MBL fold metallo-hydrolase</fullName>
    </submittedName>
</protein>
<keyword evidence="1 4" id="KW-0378">Hydrolase</keyword>
<dbReference type="STRING" id="1122124.GCA_000423165_00663"/>
<dbReference type="GO" id="GO:0004521">
    <property type="term" value="F:RNA endonuclease activity"/>
    <property type="evidence" value="ECO:0007669"/>
    <property type="project" value="TreeGrafter"/>
</dbReference>
<dbReference type="Pfam" id="PF07521">
    <property type="entry name" value="RMMBL"/>
    <property type="match status" value="1"/>
</dbReference>
<sequence>MTRVQPQVKHHGAHHHVTGSCHELYLTPQHSVLIDCGLFQGAETSGATPTDASQQIDFSLDAVQALVVTHTHIDHVGRIPYLLMAGFQQPIYCTKATAILLPLVIEDALKIGLTRNKALIAQVLERLQSLLRPIAYDTWIPLYQSTTKTVAVQLRFRQAGHILGSAYAEFEWHHDSSSAEQLLPDGYRVVFSGDLGCRNTPLLPDPTPLERANLLFIESTYGDRLHESRASRMQRLQSIVERCVADGGAVLIPAFSMGRTQELLYEIEAIINDNQGFWPRITVILDSPMAAALTEHYQQLTELWDEEAKLRIEEGRKPLDFSRLHVVNTHSEHEHIINFLSSTGEPCIVIAASGMCTGGRMVNYLRALLPDPRTDVLFVGYQAQGTPGRDIQRYGPKQGYVELEGERIPIRAGVHTLGGYSTHADQAELTDFIEQTTAGSVDEVRLIHGEAEAQQAFTQHLLQRGVHIVETE</sequence>
<gene>
    <name evidence="4" type="ORF">CWI80_03675</name>
</gene>
<dbReference type="Proteomes" id="UP000287022">
    <property type="component" value="Unassembled WGS sequence"/>
</dbReference>
<dbReference type="Pfam" id="PF10996">
    <property type="entry name" value="Beta-Casp"/>
    <property type="match status" value="1"/>
</dbReference>
<proteinExistence type="predicted"/>
<dbReference type="PANTHER" id="PTHR11203">
    <property type="entry name" value="CLEAVAGE AND POLYADENYLATION SPECIFICITY FACTOR FAMILY MEMBER"/>
    <property type="match status" value="1"/>
</dbReference>
<dbReference type="InterPro" id="IPR036866">
    <property type="entry name" value="RibonucZ/Hydroxyglut_hydro"/>
</dbReference>
<evidence type="ECO:0000259" key="2">
    <source>
        <dbReference type="SMART" id="SM00849"/>
    </source>
</evidence>
<dbReference type="AlphaFoldDB" id="A0A432Z999"/>
<reference evidence="5" key="1">
    <citation type="journal article" date="2018" name="Front. Microbiol.">
        <title>Genome-Based Analysis Reveals the Taxonomy and Diversity of the Family Idiomarinaceae.</title>
        <authorList>
            <person name="Liu Y."/>
            <person name="Lai Q."/>
            <person name="Shao Z."/>
        </authorList>
    </citation>
    <scope>NUCLEOTIDE SEQUENCE [LARGE SCALE GENOMIC DNA]</scope>
    <source>
        <strain evidence="5">c121</strain>
    </source>
</reference>
<comment type="caution">
    <text evidence="4">The sequence shown here is derived from an EMBL/GenBank/DDBJ whole genome shotgun (WGS) entry which is preliminary data.</text>
</comment>
<dbReference type="RefSeq" id="WP_026861699.1">
    <property type="nucleotide sequence ID" value="NZ_PIQE01000001.1"/>
</dbReference>
<evidence type="ECO:0000259" key="3">
    <source>
        <dbReference type="SMART" id="SM01027"/>
    </source>
</evidence>
<dbReference type="PROSITE" id="PS51257">
    <property type="entry name" value="PROKAR_LIPOPROTEIN"/>
    <property type="match status" value="1"/>
</dbReference>
<dbReference type="EMBL" id="PIQE01000001">
    <property type="protein sequence ID" value="RUO74450.1"/>
    <property type="molecule type" value="Genomic_DNA"/>
</dbReference>
<feature type="domain" description="Metallo-beta-lactamase" evidence="2">
    <location>
        <begin position="18"/>
        <end position="229"/>
    </location>
</feature>
<evidence type="ECO:0000313" key="5">
    <source>
        <dbReference type="Proteomes" id="UP000287022"/>
    </source>
</evidence>
<dbReference type="CDD" id="cd16295">
    <property type="entry name" value="TTHA0252-CPSF-like_MBL-fold"/>
    <property type="match status" value="1"/>
</dbReference>
<dbReference type="SMART" id="SM01027">
    <property type="entry name" value="Beta-Casp"/>
    <property type="match status" value="1"/>
</dbReference>
<organism evidence="4 5">
    <name type="scientific">Pseudidiomarina sediminum</name>
    <dbReference type="NCBI Taxonomy" id="431675"/>
    <lineage>
        <taxon>Bacteria</taxon>
        <taxon>Pseudomonadati</taxon>
        <taxon>Pseudomonadota</taxon>
        <taxon>Gammaproteobacteria</taxon>
        <taxon>Alteromonadales</taxon>
        <taxon>Idiomarinaceae</taxon>
        <taxon>Pseudidiomarina</taxon>
    </lineage>
</organism>
<dbReference type="GO" id="GO:0016787">
    <property type="term" value="F:hydrolase activity"/>
    <property type="evidence" value="ECO:0007669"/>
    <property type="project" value="UniProtKB-KW"/>
</dbReference>
<dbReference type="Gene3D" id="3.60.15.10">
    <property type="entry name" value="Ribonuclease Z/Hydroxyacylglutathione hydrolase-like"/>
    <property type="match status" value="1"/>
</dbReference>
<dbReference type="SMART" id="SM00849">
    <property type="entry name" value="Lactamase_B"/>
    <property type="match status" value="1"/>
</dbReference>
<accession>A0A432Z999</accession>
<dbReference type="SUPFAM" id="SSF56281">
    <property type="entry name" value="Metallo-hydrolase/oxidoreductase"/>
    <property type="match status" value="1"/>
</dbReference>
<name>A0A432Z999_9GAMM</name>
<dbReference type="InterPro" id="IPR022712">
    <property type="entry name" value="Beta_Casp"/>
</dbReference>
<dbReference type="InterPro" id="IPR050698">
    <property type="entry name" value="MBL"/>
</dbReference>
<dbReference type="Gene3D" id="3.40.50.10890">
    <property type="match status" value="1"/>
</dbReference>
<dbReference type="InterPro" id="IPR011108">
    <property type="entry name" value="RMMBL"/>
</dbReference>
<evidence type="ECO:0000256" key="1">
    <source>
        <dbReference type="ARBA" id="ARBA00022801"/>
    </source>
</evidence>
<dbReference type="Pfam" id="PF00753">
    <property type="entry name" value="Lactamase_B"/>
    <property type="match status" value="1"/>
</dbReference>
<dbReference type="InterPro" id="IPR001279">
    <property type="entry name" value="Metallo-B-lactamas"/>
</dbReference>
<keyword evidence="5" id="KW-1185">Reference proteome</keyword>
<evidence type="ECO:0000313" key="4">
    <source>
        <dbReference type="EMBL" id="RUO74450.1"/>
    </source>
</evidence>
<feature type="domain" description="Beta-Casp" evidence="3">
    <location>
        <begin position="260"/>
        <end position="391"/>
    </location>
</feature>
<dbReference type="PANTHER" id="PTHR11203:SF37">
    <property type="entry name" value="INTEGRATOR COMPLEX SUBUNIT 11"/>
    <property type="match status" value="1"/>
</dbReference>